<organism evidence="1 2">
    <name type="scientific">Pseudoalteromonas fenneropenaei</name>
    <dbReference type="NCBI Taxonomy" id="1737459"/>
    <lineage>
        <taxon>Bacteria</taxon>
        <taxon>Pseudomonadati</taxon>
        <taxon>Pseudomonadota</taxon>
        <taxon>Gammaproteobacteria</taxon>
        <taxon>Alteromonadales</taxon>
        <taxon>Pseudoalteromonadaceae</taxon>
        <taxon>Pseudoalteromonas</taxon>
    </lineage>
</organism>
<accession>A0ABV7CF04</accession>
<reference evidence="2" key="1">
    <citation type="journal article" date="2019" name="Int. J. Syst. Evol. Microbiol.">
        <title>The Global Catalogue of Microorganisms (GCM) 10K type strain sequencing project: providing services to taxonomists for standard genome sequencing and annotation.</title>
        <authorList>
            <consortium name="The Broad Institute Genomics Platform"/>
            <consortium name="The Broad Institute Genome Sequencing Center for Infectious Disease"/>
            <person name="Wu L."/>
            <person name="Ma J."/>
        </authorList>
    </citation>
    <scope>NUCLEOTIDE SEQUENCE [LARGE SCALE GENOMIC DNA]</scope>
    <source>
        <strain evidence="2">KCTC 42730</strain>
    </source>
</reference>
<dbReference type="EMBL" id="JBHRSD010000002">
    <property type="protein sequence ID" value="MFC3031178.1"/>
    <property type="molecule type" value="Genomic_DNA"/>
</dbReference>
<name>A0ABV7CF04_9GAMM</name>
<keyword evidence="2" id="KW-1185">Reference proteome</keyword>
<proteinExistence type="predicted"/>
<dbReference type="RefSeq" id="WP_377120161.1">
    <property type="nucleotide sequence ID" value="NZ_JBHRSD010000002.1"/>
</dbReference>
<sequence length="156" mass="16656">MAAPLMLNEMDESKVSTSSEHNDSIGPIFEELDIVQQVFLPLGTVAQLLELLQKHAGVYLQISGLSGGVEGITLEISICTPQTSIQVVTEGLYGLKNASKLSAGLTIIADLSPALIALSTNQANLASLCKLVLKPRLNKQHHIPLHIKHLTLTSQG</sequence>
<evidence type="ECO:0000313" key="2">
    <source>
        <dbReference type="Proteomes" id="UP001595453"/>
    </source>
</evidence>
<comment type="caution">
    <text evidence="1">The sequence shown here is derived from an EMBL/GenBank/DDBJ whole genome shotgun (WGS) entry which is preliminary data.</text>
</comment>
<gene>
    <name evidence="1" type="ORF">ACFOEE_01390</name>
</gene>
<protein>
    <submittedName>
        <fullName evidence="1">Uncharacterized protein</fullName>
    </submittedName>
</protein>
<evidence type="ECO:0000313" key="1">
    <source>
        <dbReference type="EMBL" id="MFC3031178.1"/>
    </source>
</evidence>
<dbReference type="Proteomes" id="UP001595453">
    <property type="component" value="Unassembled WGS sequence"/>
</dbReference>